<keyword evidence="3" id="KW-1185">Reference proteome</keyword>
<dbReference type="STRING" id="1219383.SAMN05421733_1178"/>
<dbReference type="AlphaFoldDB" id="A0A1G6KEU6"/>
<dbReference type="EMBL" id="FMYL01000017">
    <property type="protein sequence ID" value="SDC29378.1"/>
    <property type="molecule type" value="Genomic_DNA"/>
</dbReference>
<feature type="compositionally biased region" description="Basic and acidic residues" evidence="1">
    <location>
        <begin position="59"/>
        <end position="69"/>
    </location>
</feature>
<reference evidence="3" key="1">
    <citation type="submission" date="2016-09" db="EMBL/GenBank/DDBJ databases">
        <authorList>
            <person name="Varghese N."/>
            <person name="Submissions S."/>
        </authorList>
    </citation>
    <scope>NUCLEOTIDE SEQUENCE [LARGE SCALE GENOMIC DNA]</scope>
    <source>
        <strain evidence="3">ANC 4422</strain>
    </source>
</reference>
<dbReference type="Proteomes" id="UP000242501">
    <property type="component" value="Unassembled WGS sequence"/>
</dbReference>
<protein>
    <submittedName>
        <fullName evidence="2">Uncharacterized protein</fullName>
    </submittedName>
</protein>
<name>A0A1G6KEU6_9GAMM</name>
<feature type="region of interest" description="Disordered" evidence="1">
    <location>
        <begin position="59"/>
        <end position="84"/>
    </location>
</feature>
<sequence>MKKNGNFDIAIDEMVKDWEKSKTTGMSQYTFDHAINAELYNKGLVTDAPSEPVELKKMLPTEGTEKTTSESKWGNSNTKPIAEGTSGAKAFTGYQQTHSNYERYVSADGTLTMDESHYRDFEAFVDKLRNVSVDGTTVGKVVEYLNDRAIGGKVGGLLIGATFINDTFDGLVQGIDTGDWSKFSAQAKQSGTELVVGTAIVVAGMEVIPAVAGLLGIPVLGQIALAGLTAYGAYQGGKVIGELAFKLYDYFQQHPNISMTQEIANWFNQQTNNLFGHGLSFDLPTFSQLFIAAEEVTSPLILDLNHDGRHVGTTSLIDDSIYFNLVSQGNKEKTAWVDTEDGLLVLDKNVDGKIDTGNELFGNYTQLQSGEIADNGFDALADYDLNHDGQDDIYSKLQVWQDINHNGKVD</sequence>
<evidence type="ECO:0000313" key="2">
    <source>
        <dbReference type="EMBL" id="SDC29378.1"/>
    </source>
</evidence>
<evidence type="ECO:0000313" key="3">
    <source>
        <dbReference type="Proteomes" id="UP000242501"/>
    </source>
</evidence>
<dbReference type="OrthoDB" id="1676884at2"/>
<gene>
    <name evidence="2" type="ORF">SAMN05421733_1178</name>
</gene>
<organism evidence="2 3">
    <name type="scientific">Acinetobacter boissieri</name>
    <dbReference type="NCBI Taxonomy" id="1219383"/>
    <lineage>
        <taxon>Bacteria</taxon>
        <taxon>Pseudomonadati</taxon>
        <taxon>Pseudomonadota</taxon>
        <taxon>Gammaproteobacteria</taxon>
        <taxon>Moraxellales</taxon>
        <taxon>Moraxellaceae</taxon>
        <taxon>Acinetobacter</taxon>
    </lineage>
</organism>
<dbReference type="PANTHER" id="PTHR39431">
    <property type="entry name" value="FRPA/C-RELATED PROTEIN"/>
    <property type="match status" value="1"/>
</dbReference>
<accession>A0A1G6KEU6</accession>
<proteinExistence type="predicted"/>
<dbReference type="PANTHER" id="PTHR39431:SF1">
    <property type="entry name" value="FRPA_C-RELATED PROTEIN"/>
    <property type="match status" value="1"/>
</dbReference>
<evidence type="ECO:0000256" key="1">
    <source>
        <dbReference type="SAM" id="MobiDB-lite"/>
    </source>
</evidence>
<dbReference type="RefSeq" id="WP_092750140.1">
    <property type="nucleotide sequence ID" value="NZ_FMYL01000017.1"/>
</dbReference>